<evidence type="ECO:0000313" key="8">
    <source>
        <dbReference type="EMBL" id="PIR95946.1"/>
    </source>
</evidence>
<proteinExistence type="inferred from homology"/>
<protein>
    <submittedName>
        <fullName evidence="8">Cytochrome C biogenesis protein</fullName>
    </submittedName>
</protein>
<feature type="domain" description="Cytochrome C biogenesis protein transmembrane" evidence="7">
    <location>
        <begin position="3"/>
        <end position="211"/>
    </location>
</feature>
<evidence type="ECO:0000259" key="7">
    <source>
        <dbReference type="Pfam" id="PF02683"/>
    </source>
</evidence>
<dbReference type="PANTHER" id="PTHR31272:SF9">
    <property type="entry name" value="BLL1027 PROTEIN"/>
    <property type="match status" value="1"/>
</dbReference>
<feature type="transmembrane region" description="Helical" evidence="6">
    <location>
        <begin position="198"/>
        <end position="214"/>
    </location>
</feature>
<reference evidence="9" key="1">
    <citation type="submission" date="2017-09" db="EMBL/GenBank/DDBJ databases">
        <title>Depth-based differentiation of microbial function through sediment-hosted aquifers and enrichment of novel symbionts in the deep terrestrial subsurface.</title>
        <authorList>
            <person name="Probst A.J."/>
            <person name="Ladd B."/>
            <person name="Jarett J.K."/>
            <person name="Geller-Mcgrath D.E."/>
            <person name="Sieber C.M.K."/>
            <person name="Emerson J.B."/>
            <person name="Anantharaman K."/>
            <person name="Thomas B.C."/>
            <person name="Malmstrom R."/>
            <person name="Stieglmeier M."/>
            <person name="Klingl A."/>
            <person name="Woyke T."/>
            <person name="Ryan C.M."/>
            <person name="Banfield J.F."/>
        </authorList>
    </citation>
    <scope>NUCLEOTIDE SEQUENCE [LARGE SCALE GENOMIC DNA]</scope>
</reference>
<dbReference type="GO" id="GO:0017004">
    <property type="term" value="P:cytochrome complex assembly"/>
    <property type="evidence" value="ECO:0007669"/>
    <property type="project" value="InterPro"/>
</dbReference>
<feature type="transmembrane region" description="Helical" evidence="6">
    <location>
        <begin position="71"/>
        <end position="89"/>
    </location>
</feature>
<dbReference type="InterPro" id="IPR003834">
    <property type="entry name" value="Cyt_c_assmbl_TM_dom"/>
</dbReference>
<dbReference type="AlphaFoldDB" id="A0A2H0VA16"/>
<dbReference type="EMBL" id="PFAK01000062">
    <property type="protein sequence ID" value="PIR95946.1"/>
    <property type="molecule type" value="Genomic_DNA"/>
</dbReference>
<dbReference type="GO" id="GO:0016020">
    <property type="term" value="C:membrane"/>
    <property type="evidence" value="ECO:0007669"/>
    <property type="project" value="UniProtKB-SubCell"/>
</dbReference>
<dbReference type="Proteomes" id="UP000230922">
    <property type="component" value="Unassembled WGS sequence"/>
</dbReference>
<dbReference type="PANTHER" id="PTHR31272">
    <property type="entry name" value="CYTOCHROME C-TYPE BIOGENESIS PROTEIN HI_1454-RELATED"/>
    <property type="match status" value="1"/>
</dbReference>
<comment type="similarity">
    <text evidence="2">Belongs to the DsbD family.</text>
</comment>
<dbReference type="Pfam" id="PF02683">
    <property type="entry name" value="DsbD_TM"/>
    <property type="match status" value="1"/>
</dbReference>
<organism evidence="8 9">
    <name type="scientific">Candidatus Doudnabacteria bacterium CG10_big_fil_rev_8_21_14_0_10_42_18</name>
    <dbReference type="NCBI Taxonomy" id="1974552"/>
    <lineage>
        <taxon>Bacteria</taxon>
        <taxon>Candidatus Doudnaibacteriota</taxon>
    </lineage>
</organism>
<comment type="subcellular location">
    <subcellularLocation>
        <location evidence="1">Membrane</location>
        <topology evidence="1">Multi-pass membrane protein</topology>
    </subcellularLocation>
</comment>
<feature type="transmembrane region" description="Helical" evidence="6">
    <location>
        <begin position="6"/>
        <end position="29"/>
    </location>
</feature>
<evidence type="ECO:0000256" key="1">
    <source>
        <dbReference type="ARBA" id="ARBA00004141"/>
    </source>
</evidence>
<comment type="caution">
    <text evidence="8">The sequence shown here is derived from an EMBL/GenBank/DDBJ whole genome shotgun (WGS) entry which is preliminary data.</text>
</comment>
<feature type="transmembrane region" description="Helical" evidence="6">
    <location>
        <begin position="41"/>
        <end position="65"/>
    </location>
</feature>
<evidence type="ECO:0000256" key="4">
    <source>
        <dbReference type="ARBA" id="ARBA00022989"/>
    </source>
</evidence>
<name>A0A2H0VA16_9BACT</name>
<accession>A0A2H0VA16</accession>
<evidence type="ECO:0000256" key="3">
    <source>
        <dbReference type="ARBA" id="ARBA00022692"/>
    </source>
</evidence>
<gene>
    <name evidence="8" type="ORF">COT92_03775</name>
</gene>
<sequence length="240" mass="25943">MVQLLFAILAGILTVGAPCILPLLPILLGASVGQKSKTRPLFIALGFIVMFSITGLTLSFIVQSLNIAPDTLRNISVVALILFGAFMLWPKPFELLTQKLVPLSTKARGLSSKAGSGNFGGFILGLILGIIWTPCAGPILGSILTLIATQTELARASILLVGYAIGAGIPMVIIAYGGQYITTKIRWISRYAARLQQIFGILIVILAIAMFFQYDLVIQAKLLDIFPSWNFANLELFYNQ</sequence>
<keyword evidence="5 6" id="KW-0472">Membrane</keyword>
<evidence type="ECO:0000256" key="5">
    <source>
        <dbReference type="ARBA" id="ARBA00023136"/>
    </source>
</evidence>
<evidence type="ECO:0000313" key="9">
    <source>
        <dbReference type="Proteomes" id="UP000230922"/>
    </source>
</evidence>
<keyword evidence="4 6" id="KW-1133">Transmembrane helix</keyword>
<feature type="transmembrane region" description="Helical" evidence="6">
    <location>
        <begin position="122"/>
        <end position="147"/>
    </location>
</feature>
<evidence type="ECO:0000256" key="2">
    <source>
        <dbReference type="ARBA" id="ARBA00006143"/>
    </source>
</evidence>
<dbReference type="InterPro" id="IPR051790">
    <property type="entry name" value="Cytochrome_c-biogenesis_DsbD"/>
</dbReference>
<feature type="transmembrane region" description="Helical" evidence="6">
    <location>
        <begin position="153"/>
        <end position="177"/>
    </location>
</feature>
<evidence type="ECO:0000256" key="6">
    <source>
        <dbReference type="SAM" id="Phobius"/>
    </source>
</evidence>
<keyword evidence="3 6" id="KW-0812">Transmembrane</keyword>